<gene>
    <name evidence="8" type="ORF">A2140_02510</name>
</gene>
<accession>A0A1F6T7P3</accession>
<dbReference type="Proteomes" id="UP000178379">
    <property type="component" value="Unassembled WGS sequence"/>
</dbReference>
<evidence type="ECO:0000256" key="6">
    <source>
        <dbReference type="SAM" id="Phobius"/>
    </source>
</evidence>
<evidence type="ECO:0000259" key="7">
    <source>
        <dbReference type="Pfam" id="PF06305"/>
    </source>
</evidence>
<sequence length="95" mass="10741">MLYLFAAIVAGFAGLTFAIHNRQVVDLSYYFGFEWHGPVSLALLVAMTFGISVGYIASLRTVVRMQRQLARARKEVRQAEQEVRNLRALPIKDVL</sequence>
<keyword evidence="1" id="KW-1003">Cell membrane</keyword>
<feature type="domain" description="Lipopolysaccharide assembly protein A" evidence="7">
    <location>
        <begin position="21"/>
        <end position="83"/>
    </location>
</feature>
<organism evidence="8 9">
    <name type="scientific">Candidatus Muproteobacteria bacterium RBG_16_62_13</name>
    <dbReference type="NCBI Taxonomy" id="1817756"/>
    <lineage>
        <taxon>Bacteria</taxon>
        <taxon>Pseudomonadati</taxon>
        <taxon>Pseudomonadota</taxon>
        <taxon>Candidatus Muproteobacteria</taxon>
    </lineage>
</organism>
<evidence type="ECO:0000313" key="8">
    <source>
        <dbReference type="EMBL" id="OGI41152.1"/>
    </source>
</evidence>
<dbReference type="GO" id="GO:0005886">
    <property type="term" value="C:plasma membrane"/>
    <property type="evidence" value="ECO:0007669"/>
    <property type="project" value="InterPro"/>
</dbReference>
<dbReference type="InterPro" id="IPR010445">
    <property type="entry name" value="LapA_dom"/>
</dbReference>
<reference evidence="8 9" key="1">
    <citation type="journal article" date="2016" name="Nat. Commun.">
        <title>Thousands of microbial genomes shed light on interconnected biogeochemical processes in an aquifer system.</title>
        <authorList>
            <person name="Anantharaman K."/>
            <person name="Brown C.T."/>
            <person name="Hug L.A."/>
            <person name="Sharon I."/>
            <person name="Castelle C.J."/>
            <person name="Probst A.J."/>
            <person name="Thomas B.C."/>
            <person name="Singh A."/>
            <person name="Wilkins M.J."/>
            <person name="Karaoz U."/>
            <person name="Brodie E.L."/>
            <person name="Williams K.H."/>
            <person name="Hubbard S.S."/>
            <person name="Banfield J.F."/>
        </authorList>
    </citation>
    <scope>NUCLEOTIDE SEQUENCE [LARGE SCALE GENOMIC DNA]</scope>
</reference>
<evidence type="ECO:0000256" key="1">
    <source>
        <dbReference type="ARBA" id="ARBA00022475"/>
    </source>
</evidence>
<dbReference type="AlphaFoldDB" id="A0A1F6T7P3"/>
<dbReference type="STRING" id="1817756.A2140_02510"/>
<dbReference type="Pfam" id="PF06305">
    <property type="entry name" value="LapA_dom"/>
    <property type="match status" value="1"/>
</dbReference>
<keyword evidence="5" id="KW-0175">Coiled coil</keyword>
<feature type="coiled-coil region" evidence="5">
    <location>
        <begin position="62"/>
        <end position="89"/>
    </location>
</feature>
<evidence type="ECO:0000256" key="4">
    <source>
        <dbReference type="ARBA" id="ARBA00023136"/>
    </source>
</evidence>
<evidence type="ECO:0000256" key="3">
    <source>
        <dbReference type="ARBA" id="ARBA00022989"/>
    </source>
</evidence>
<keyword evidence="2 6" id="KW-0812">Transmembrane</keyword>
<comment type="caution">
    <text evidence="8">The sequence shown here is derived from an EMBL/GenBank/DDBJ whole genome shotgun (WGS) entry which is preliminary data.</text>
</comment>
<protein>
    <recommendedName>
        <fullName evidence="7">Lipopolysaccharide assembly protein A domain-containing protein</fullName>
    </recommendedName>
</protein>
<proteinExistence type="predicted"/>
<evidence type="ECO:0000313" key="9">
    <source>
        <dbReference type="Proteomes" id="UP000178379"/>
    </source>
</evidence>
<keyword evidence="3 6" id="KW-1133">Transmembrane helix</keyword>
<evidence type="ECO:0000256" key="2">
    <source>
        <dbReference type="ARBA" id="ARBA00022692"/>
    </source>
</evidence>
<feature type="transmembrane region" description="Helical" evidence="6">
    <location>
        <begin position="42"/>
        <end position="63"/>
    </location>
</feature>
<name>A0A1F6T7P3_9PROT</name>
<evidence type="ECO:0000256" key="5">
    <source>
        <dbReference type="SAM" id="Coils"/>
    </source>
</evidence>
<dbReference type="EMBL" id="MFSQ01000035">
    <property type="protein sequence ID" value="OGI41152.1"/>
    <property type="molecule type" value="Genomic_DNA"/>
</dbReference>
<keyword evidence="4 6" id="KW-0472">Membrane</keyword>